<sequence length="84" mass="8762">MAARRTVCGGILAFDGGALALIAIRCTGITPNERGRFARLGGQARSADIARRSFEIDGCGHGGIDARACSSDQLRDVSLLSLMP</sequence>
<accession>A0A1Y2JK17</accession>
<evidence type="ECO:0000313" key="1">
    <source>
        <dbReference type="EMBL" id="OSJ30234.1"/>
    </source>
</evidence>
<protein>
    <submittedName>
        <fullName evidence="1">Uncharacterized protein</fullName>
    </submittedName>
</protein>
<comment type="caution">
    <text evidence="1">The sequence shown here is derived from an EMBL/GenBank/DDBJ whole genome shotgun (WGS) entry which is preliminary data.</text>
</comment>
<reference evidence="1 2" key="1">
    <citation type="submission" date="2017-03" db="EMBL/GenBank/DDBJ databases">
        <title>Whole genome sequences of fourteen strains of Bradyrhizobium canariense and one strain of Bradyrhizobium japonicum isolated from Lupinus (Papilionoideae: Genisteae) species in Algeria.</title>
        <authorList>
            <person name="Crovadore J."/>
            <person name="Chekireb D."/>
            <person name="Brachmann A."/>
            <person name="Chablais R."/>
            <person name="Cochard B."/>
            <person name="Lefort F."/>
        </authorList>
    </citation>
    <scope>NUCLEOTIDE SEQUENCE [LARGE SCALE GENOMIC DNA]</scope>
    <source>
        <strain evidence="1 2">UBMA197</strain>
    </source>
</reference>
<dbReference type="Proteomes" id="UP000193335">
    <property type="component" value="Unassembled WGS sequence"/>
</dbReference>
<evidence type="ECO:0000313" key="2">
    <source>
        <dbReference type="Proteomes" id="UP000193335"/>
    </source>
</evidence>
<gene>
    <name evidence="1" type="ORF">BSZ19_25460</name>
</gene>
<dbReference type="EMBL" id="NAFL01000262">
    <property type="protein sequence ID" value="OSJ30234.1"/>
    <property type="molecule type" value="Genomic_DNA"/>
</dbReference>
<dbReference type="RefSeq" id="WP_085402184.1">
    <property type="nucleotide sequence ID" value="NZ_NAFL01000262.1"/>
</dbReference>
<organism evidence="1 2">
    <name type="scientific">Bradyrhizobium japonicum</name>
    <dbReference type="NCBI Taxonomy" id="375"/>
    <lineage>
        <taxon>Bacteria</taxon>
        <taxon>Pseudomonadati</taxon>
        <taxon>Pseudomonadota</taxon>
        <taxon>Alphaproteobacteria</taxon>
        <taxon>Hyphomicrobiales</taxon>
        <taxon>Nitrobacteraceae</taxon>
        <taxon>Bradyrhizobium</taxon>
    </lineage>
</organism>
<proteinExistence type="predicted"/>
<dbReference type="AlphaFoldDB" id="A0A1Y2JK17"/>
<name>A0A1Y2JK17_BRAJP</name>